<keyword evidence="1" id="KW-0472">Membrane</keyword>
<gene>
    <name evidence="3" type="ORF">PFFCH_00545</name>
</gene>
<accession>A0A024VTG1</accession>
<dbReference type="OrthoDB" id="10464902at2759"/>
<dbReference type="EMBL" id="KI927816">
    <property type="protein sequence ID" value="ETW32019.1"/>
    <property type="molecule type" value="Genomic_DNA"/>
</dbReference>
<dbReference type="Proteomes" id="UP000030656">
    <property type="component" value="Unassembled WGS sequence"/>
</dbReference>
<name>A0A024VTG1_PLAFA</name>
<evidence type="ECO:0008006" key="5">
    <source>
        <dbReference type="Google" id="ProtNLM"/>
    </source>
</evidence>
<proteinExistence type="predicted"/>
<feature type="chain" id="PRO_5001536464" description="Surface antigen" evidence="2">
    <location>
        <begin position="25"/>
        <end position="228"/>
    </location>
</feature>
<evidence type="ECO:0000256" key="1">
    <source>
        <dbReference type="SAM" id="Phobius"/>
    </source>
</evidence>
<evidence type="ECO:0000256" key="2">
    <source>
        <dbReference type="SAM" id="SignalP"/>
    </source>
</evidence>
<keyword evidence="2" id="KW-0732">Signal</keyword>
<dbReference type="Pfam" id="PF02009">
    <property type="entry name" value="RIFIN"/>
    <property type="match status" value="2"/>
</dbReference>
<protein>
    <recommendedName>
        <fullName evidence="5">Surface antigen</fullName>
    </recommendedName>
</protein>
<keyword evidence="1" id="KW-1133">Transmembrane helix</keyword>
<feature type="transmembrane region" description="Helical" evidence="1">
    <location>
        <begin position="186"/>
        <end position="208"/>
    </location>
</feature>
<evidence type="ECO:0000313" key="4">
    <source>
        <dbReference type="Proteomes" id="UP000030656"/>
    </source>
</evidence>
<keyword evidence="1" id="KW-0812">Transmembrane</keyword>
<sequence>MKLHYTKLLLFFFTLNILLTSYHAHNKNKPSITPHHTRSTTSRLLSEYDTESSIYDSDDEIDSVKEIFERQASQRLREYDESSLKNFITTENYLDATIIVERVKVLYESLPKEDLTSKGYFKFHTYRGMGEEEGTQCLLQEAKIIVEESVERASKETIKATATEMQTIQAGKLAQITETSYNLYSAIGYSVLDILIIVLVMIIIYLVLHYRRKKKMNKKAQYTKLLNQ</sequence>
<feature type="signal peptide" evidence="2">
    <location>
        <begin position="1"/>
        <end position="24"/>
    </location>
</feature>
<evidence type="ECO:0000313" key="3">
    <source>
        <dbReference type="EMBL" id="ETW32019.1"/>
    </source>
</evidence>
<reference evidence="3 4" key="1">
    <citation type="submission" date="2013-02" db="EMBL/GenBank/DDBJ databases">
        <title>The Genome Annotation of Plasmodium falciparum FCH/4.</title>
        <authorList>
            <consortium name="The Broad Institute Genome Sequencing Platform"/>
            <consortium name="The Broad Institute Genome Sequencing Center for Infectious Disease"/>
            <person name="Neafsey D."/>
            <person name="Hoffman S."/>
            <person name="Volkman S."/>
            <person name="Rosenthal P."/>
            <person name="Walker B."/>
            <person name="Young S.K."/>
            <person name="Zeng Q."/>
            <person name="Gargeya S."/>
            <person name="Fitzgerald M."/>
            <person name="Haas B."/>
            <person name="Abouelleil A."/>
            <person name="Allen A.W."/>
            <person name="Alvarado L."/>
            <person name="Arachchi H.M."/>
            <person name="Berlin A.M."/>
            <person name="Chapman S.B."/>
            <person name="Gainer-Dewar J."/>
            <person name="Goldberg J."/>
            <person name="Griggs A."/>
            <person name="Gujja S."/>
            <person name="Hansen M."/>
            <person name="Howarth C."/>
            <person name="Imamovic A."/>
            <person name="Ireland A."/>
            <person name="Larimer J."/>
            <person name="McCowan C."/>
            <person name="Murphy C."/>
            <person name="Pearson M."/>
            <person name="Poon T.W."/>
            <person name="Priest M."/>
            <person name="Roberts A."/>
            <person name="Saif S."/>
            <person name="Shea T."/>
            <person name="Sisk P."/>
            <person name="Sykes S."/>
            <person name="Wortman J."/>
            <person name="Nusbaum C."/>
            <person name="Birren B."/>
        </authorList>
    </citation>
    <scope>NUCLEOTIDE SEQUENCE [LARGE SCALE GENOMIC DNA]</scope>
    <source>
        <strain evidence="3 4">FCH/4</strain>
    </source>
</reference>
<dbReference type="InterPro" id="IPR006373">
    <property type="entry name" value="VSA_Rifin"/>
</dbReference>
<dbReference type="AlphaFoldDB" id="A0A024VTG1"/>
<organism evidence="3 4">
    <name type="scientific">Plasmodium falciparum FCH/4</name>
    <dbReference type="NCBI Taxonomy" id="1036724"/>
    <lineage>
        <taxon>Eukaryota</taxon>
        <taxon>Sar</taxon>
        <taxon>Alveolata</taxon>
        <taxon>Apicomplexa</taxon>
        <taxon>Aconoidasida</taxon>
        <taxon>Haemosporida</taxon>
        <taxon>Plasmodiidae</taxon>
        <taxon>Plasmodium</taxon>
        <taxon>Plasmodium (Laverania)</taxon>
    </lineage>
</organism>
<reference evidence="3 4" key="2">
    <citation type="submission" date="2013-02" db="EMBL/GenBank/DDBJ databases">
        <title>The Genome Sequence of Plasmodium falciparum FCH/4.</title>
        <authorList>
            <consortium name="The Broad Institute Genome Sequencing Platform"/>
            <consortium name="The Broad Institute Genome Sequencing Center for Infectious Disease"/>
            <person name="Neafsey D."/>
            <person name="Cheeseman I."/>
            <person name="Volkman S."/>
            <person name="Adams J."/>
            <person name="Walker B."/>
            <person name="Young S.K."/>
            <person name="Zeng Q."/>
            <person name="Gargeya S."/>
            <person name="Fitzgerald M."/>
            <person name="Haas B."/>
            <person name="Abouelleil A."/>
            <person name="Alvarado L."/>
            <person name="Arachchi H.M."/>
            <person name="Berlin A.M."/>
            <person name="Chapman S.B."/>
            <person name="Dewar J."/>
            <person name="Goldberg J."/>
            <person name="Griggs A."/>
            <person name="Gujja S."/>
            <person name="Hansen M."/>
            <person name="Howarth C."/>
            <person name="Imamovic A."/>
            <person name="Larimer J."/>
            <person name="McCowan C."/>
            <person name="Murphy C."/>
            <person name="Neiman D."/>
            <person name="Pearson M."/>
            <person name="Priest M."/>
            <person name="Roberts A."/>
            <person name="Saif S."/>
            <person name="Shea T."/>
            <person name="Sisk P."/>
            <person name="Sykes S."/>
            <person name="Wortman J."/>
            <person name="Nusbaum C."/>
            <person name="Birren B."/>
        </authorList>
    </citation>
    <scope>NUCLEOTIDE SEQUENCE [LARGE SCALE GENOMIC DNA]</scope>
    <source>
        <strain evidence="3 4">FCH/4</strain>
    </source>
</reference>